<dbReference type="Gene3D" id="3.60.21.10">
    <property type="match status" value="1"/>
</dbReference>
<dbReference type="InterPro" id="IPR006311">
    <property type="entry name" value="TAT_signal"/>
</dbReference>
<organism evidence="3 4">
    <name type="scientific">Promicromonospora soli</name>
    <dbReference type="NCBI Taxonomy" id="2035533"/>
    <lineage>
        <taxon>Bacteria</taxon>
        <taxon>Bacillati</taxon>
        <taxon>Actinomycetota</taxon>
        <taxon>Actinomycetes</taxon>
        <taxon>Micrococcales</taxon>
        <taxon>Promicromonosporaceae</taxon>
        <taxon>Promicromonospora</taxon>
    </lineage>
</organism>
<dbReference type="GO" id="GO:0016788">
    <property type="term" value="F:hydrolase activity, acting on ester bonds"/>
    <property type="evidence" value="ECO:0007669"/>
    <property type="project" value="TreeGrafter"/>
</dbReference>
<evidence type="ECO:0000256" key="1">
    <source>
        <dbReference type="SAM" id="MobiDB-lite"/>
    </source>
</evidence>
<dbReference type="Pfam" id="PF00149">
    <property type="entry name" value="Metallophos"/>
    <property type="match status" value="1"/>
</dbReference>
<proteinExistence type="predicted"/>
<dbReference type="GO" id="GO:0005737">
    <property type="term" value="C:cytoplasm"/>
    <property type="evidence" value="ECO:0007669"/>
    <property type="project" value="TreeGrafter"/>
</dbReference>
<comment type="caution">
    <text evidence="3">The sequence shown here is derived from an EMBL/GenBank/DDBJ whole genome shotgun (WGS) entry which is preliminary data.</text>
</comment>
<feature type="region of interest" description="Disordered" evidence="1">
    <location>
        <begin position="1"/>
        <end position="26"/>
    </location>
</feature>
<dbReference type="CDD" id="cd07383">
    <property type="entry name" value="MPP_Dcr2"/>
    <property type="match status" value="1"/>
</dbReference>
<reference evidence="3" key="1">
    <citation type="journal article" date="2014" name="Int. J. Syst. Evol. Microbiol.">
        <title>Complete genome sequence of Corynebacterium casei LMG S-19264T (=DSM 44701T), isolated from a smear-ripened cheese.</title>
        <authorList>
            <consortium name="US DOE Joint Genome Institute (JGI-PGF)"/>
            <person name="Walter F."/>
            <person name="Albersmeier A."/>
            <person name="Kalinowski J."/>
            <person name="Ruckert C."/>
        </authorList>
    </citation>
    <scope>NUCLEOTIDE SEQUENCE</scope>
    <source>
        <strain evidence="3">CGMCC 4.7398</strain>
    </source>
</reference>
<evidence type="ECO:0000313" key="4">
    <source>
        <dbReference type="Proteomes" id="UP000627369"/>
    </source>
</evidence>
<evidence type="ECO:0000259" key="2">
    <source>
        <dbReference type="Pfam" id="PF00149"/>
    </source>
</evidence>
<evidence type="ECO:0000313" key="3">
    <source>
        <dbReference type="EMBL" id="GHH71275.1"/>
    </source>
</evidence>
<dbReference type="PANTHER" id="PTHR32440">
    <property type="entry name" value="PHOSPHATASE DCR2-RELATED-RELATED"/>
    <property type="match status" value="1"/>
</dbReference>
<dbReference type="Proteomes" id="UP000627369">
    <property type="component" value="Unassembled WGS sequence"/>
</dbReference>
<dbReference type="EMBL" id="BNAS01000002">
    <property type="protein sequence ID" value="GHH71275.1"/>
    <property type="molecule type" value="Genomic_DNA"/>
</dbReference>
<feature type="compositionally biased region" description="Polar residues" evidence="1">
    <location>
        <begin position="1"/>
        <end position="10"/>
    </location>
</feature>
<protein>
    <submittedName>
        <fullName evidence="3">Phosphoesterase</fullName>
    </submittedName>
</protein>
<gene>
    <name evidence="3" type="ORF">GCM10017772_19450</name>
</gene>
<reference evidence="3" key="2">
    <citation type="submission" date="2020-09" db="EMBL/GenBank/DDBJ databases">
        <authorList>
            <person name="Sun Q."/>
            <person name="Zhou Y."/>
        </authorList>
    </citation>
    <scope>NUCLEOTIDE SEQUENCE</scope>
    <source>
        <strain evidence="3">CGMCC 4.7398</strain>
    </source>
</reference>
<dbReference type="PROSITE" id="PS51318">
    <property type="entry name" value="TAT"/>
    <property type="match status" value="1"/>
</dbReference>
<sequence>MGMSEQTPGATPSEIIPGETAESQAGGVDRRTFLSLSSLGAATVATAGVAAPASGATLLGRHPQRSLRFGRDGKFKIVQFNDTQDDEKIDRRTLELMRAVLDDERPDFVVLNGDNITGGCDTALEMHQAMNNVVQPMEERAVPWAITFGNHDEDSTPDSGVDEADMLAFYRSYRYNVNGPTARGADGPITGQGNSNLLIEGTNGRPAFNLWLLDSGRYAPDLLAGQDFEGYPTWDWLRMDQVKWYYDTSVQLERQFGHAVPSLMFIHIPLWEYRFMWFGSVDGRSDADHERGRARHRIEGERNEEECPGPFNSGMFSAIQHRGDVRGVFCGHDHVNTYVGDYYGVQLGYAGNTGFGTYGLDGAERNRLRGARVYDLDESADGVLTGTRMRFAGEYGIDLTANDQWMEPLPLPEGR</sequence>
<feature type="domain" description="Calcineurin-like phosphoesterase" evidence="2">
    <location>
        <begin position="75"/>
        <end position="335"/>
    </location>
</feature>
<dbReference type="InterPro" id="IPR029052">
    <property type="entry name" value="Metallo-depent_PP-like"/>
</dbReference>
<dbReference type="SUPFAM" id="SSF56300">
    <property type="entry name" value="Metallo-dependent phosphatases"/>
    <property type="match status" value="1"/>
</dbReference>
<dbReference type="PANTHER" id="PTHR32440:SF0">
    <property type="entry name" value="PHOSPHATASE DCR2-RELATED"/>
    <property type="match status" value="1"/>
</dbReference>
<name>A0A919KS80_9MICO</name>
<accession>A0A919KS80</accession>
<keyword evidence="4" id="KW-1185">Reference proteome</keyword>
<dbReference type="AlphaFoldDB" id="A0A919KS80"/>
<dbReference type="InterPro" id="IPR004843">
    <property type="entry name" value="Calcineurin-like_PHP"/>
</dbReference>